<dbReference type="GO" id="GO:0006298">
    <property type="term" value="P:mismatch repair"/>
    <property type="evidence" value="ECO:0007669"/>
    <property type="project" value="TreeGrafter"/>
</dbReference>
<dbReference type="PATRIC" id="fig|1122219.3.peg.361"/>
<dbReference type="Proteomes" id="UP000036503">
    <property type="component" value="Unassembled WGS sequence"/>
</dbReference>
<keyword evidence="6 10" id="KW-0540">Nuclease</keyword>
<accession>A0A0J6WYV8</accession>
<evidence type="ECO:0000313" key="13">
    <source>
        <dbReference type="EMBL" id="KMO87037.1"/>
    </source>
</evidence>
<evidence type="ECO:0000259" key="12">
    <source>
        <dbReference type="PROSITE" id="PS51975"/>
    </source>
</evidence>
<dbReference type="STRING" id="39029.BSR42_04470"/>
<dbReference type="GO" id="GO:0005737">
    <property type="term" value="C:cytoplasm"/>
    <property type="evidence" value="ECO:0007669"/>
    <property type="project" value="UniProtKB-SubCell"/>
</dbReference>
<comment type="catalytic activity">
    <reaction evidence="1 10 11">
        <text>Endonucleolytic cleavage to 5'-phosphomonoester.</text>
        <dbReference type="EC" id="3.1.26.4"/>
    </reaction>
</comment>
<sequence length="306" mass="33605">MEQFKKELSAHQVHCSREKDINYGHQIVCMVSGEEATVNFYHGKKGISVVVQGKDSPLKLLIRRLASGETMPEAGSASGIAVPLAGGIRPADVQRWIGCDESGKGDVFGPLVGAACLITSEEEKKLQRMGVCDSKLLTDKTIARLAPAISDMLGSRCVIRVLMPKEYNIQYEMLRADHKNLNHLLGNLHAGNIHVLLSKYECPCIIVDKFGKDEYVLSGLRAEAASHQIIQVPRGERDAAVAAASILARQAFVDAMAALSDHYGMTFPKGAFLRIEETIRTFRDAYGDSRLADVGKLNFKTFDFLR</sequence>
<protein>
    <recommendedName>
        <fullName evidence="11">Ribonuclease</fullName>
        <ecNumber evidence="11">3.1.26.4</ecNumber>
    </recommendedName>
</protein>
<evidence type="ECO:0000256" key="6">
    <source>
        <dbReference type="ARBA" id="ARBA00022722"/>
    </source>
</evidence>
<dbReference type="CDD" id="cd06590">
    <property type="entry name" value="RNase_HII_bacteria_HIII_like"/>
    <property type="match status" value="1"/>
</dbReference>
<evidence type="ECO:0000256" key="9">
    <source>
        <dbReference type="ARBA" id="ARBA00022801"/>
    </source>
</evidence>
<organism evidence="13 14">
    <name type="scientific">Megasphaera cerevisiae DSM 20462</name>
    <dbReference type="NCBI Taxonomy" id="1122219"/>
    <lineage>
        <taxon>Bacteria</taxon>
        <taxon>Bacillati</taxon>
        <taxon>Bacillota</taxon>
        <taxon>Negativicutes</taxon>
        <taxon>Veillonellales</taxon>
        <taxon>Veillonellaceae</taxon>
        <taxon>Megasphaera</taxon>
    </lineage>
</organism>
<dbReference type="SUPFAM" id="SSF53098">
    <property type="entry name" value="Ribonuclease H-like"/>
    <property type="match status" value="1"/>
</dbReference>
<name>A0A0J6WYV8_9FIRM</name>
<comment type="cofactor">
    <cofactor evidence="10">
        <name>Mn(2+)</name>
        <dbReference type="ChEBI" id="CHEBI:29035"/>
    </cofactor>
    <cofactor evidence="10">
        <name>Mg(2+)</name>
        <dbReference type="ChEBI" id="CHEBI:18420"/>
    </cofactor>
    <text evidence="10">Manganese or magnesium. Binds 1 divalent metal ion per monomer in the absence of substrate. May bind a second metal ion after substrate binding.</text>
</comment>
<dbReference type="EMBL" id="LEKT01000011">
    <property type="protein sequence ID" value="KMO87037.1"/>
    <property type="molecule type" value="Genomic_DNA"/>
</dbReference>
<comment type="similarity">
    <text evidence="4">Belongs to the RNase HII family. RnhC subfamily.</text>
</comment>
<comment type="subcellular location">
    <subcellularLocation>
        <location evidence="3">Cytoplasm</location>
    </subcellularLocation>
</comment>
<keyword evidence="14" id="KW-1185">Reference proteome</keyword>
<proteinExistence type="inferred from homology"/>
<gene>
    <name evidence="13" type="ORF">AB840_05080</name>
</gene>
<feature type="binding site" evidence="10">
    <location>
        <position position="101"/>
    </location>
    <ligand>
        <name>a divalent metal cation</name>
        <dbReference type="ChEBI" id="CHEBI:60240"/>
    </ligand>
</feature>
<dbReference type="InterPro" id="IPR036397">
    <property type="entry name" value="RNaseH_sf"/>
</dbReference>
<dbReference type="GO" id="GO:0003723">
    <property type="term" value="F:RNA binding"/>
    <property type="evidence" value="ECO:0007669"/>
    <property type="project" value="UniProtKB-UniRule"/>
</dbReference>
<comment type="function">
    <text evidence="2 11">Endonuclease that specifically degrades the RNA of RNA-DNA hybrids.</text>
</comment>
<evidence type="ECO:0000256" key="5">
    <source>
        <dbReference type="ARBA" id="ARBA00022490"/>
    </source>
</evidence>
<evidence type="ECO:0000256" key="2">
    <source>
        <dbReference type="ARBA" id="ARBA00004065"/>
    </source>
</evidence>
<dbReference type="PANTHER" id="PTHR10954:SF23">
    <property type="entry name" value="RIBONUCLEASE"/>
    <property type="match status" value="1"/>
</dbReference>
<keyword evidence="7 10" id="KW-0479">Metal-binding</keyword>
<keyword evidence="8 10" id="KW-0255">Endonuclease</keyword>
<dbReference type="InterPro" id="IPR012337">
    <property type="entry name" value="RNaseH-like_sf"/>
</dbReference>
<dbReference type="InParanoid" id="A0A0J6WYV8"/>
<evidence type="ECO:0000256" key="1">
    <source>
        <dbReference type="ARBA" id="ARBA00000077"/>
    </source>
</evidence>
<keyword evidence="5" id="KW-0963">Cytoplasm</keyword>
<dbReference type="GO" id="GO:0046872">
    <property type="term" value="F:metal ion binding"/>
    <property type="evidence" value="ECO:0007669"/>
    <property type="project" value="UniProtKB-KW"/>
</dbReference>
<evidence type="ECO:0000256" key="8">
    <source>
        <dbReference type="ARBA" id="ARBA00022759"/>
    </source>
</evidence>
<feature type="binding site" evidence="10">
    <location>
        <position position="100"/>
    </location>
    <ligand>
        <name>a divalent metal cation</name>
        <dbReference type="ChEBI" id="CHEBI:60240"/>
    </ligand>
</feature>
<dbReference type="InterPro" id="IPR024567">
    <property type="entry name" value="RNase_HII/HIII_dom"/>
</dbReference>
<evidence type="ECO:0000256" key="7">
    <source>
        <dbReference type="ARBA" id="ARBA00022723"/>
    </source>
</evidence>
<evidence type="ECO:0000256" key="11">
    <source>
        <dbReference type="RuleBase" id="RU003515"/>
    </source>
</evidence>
<dbReference type="InterPro" id="IPR001352">
    <property type="entry name" value="RNase_HII/HIII"/>
</dbReference>
<evidence type="ECO:0000313" key="14">
    <source>
        <dbReference type="Proteomes" id="UP000036503"/>
    </source>
</evidence>
<keyword evidence="9 10" id="KW-0378">Hydrolase</keyword>
<evidence type="ECO:0000256" key="4">
    <source>
        <dbReference type="ARBA" id="ARBA00008378"/>
    </source>
</evidence>
<dbReference type="FunCoup" id="A0A0J6WYV8">
    <property type="interactions" value="13"/>
</dbReference>
<feature type="binding site" evidence="10">
    <location>
        <position position="208"/>
    </location>
    <ligand>
        <name>a divalent metal cation</name>
        <dbReference type="ChEBI" id="CHEBI:60240"/>
    </ligand>
</feature>
<evidence type="ECO:0000256" key="3">
    <source>
        <dbReference type="ARBA" id="ARBA00004496"/>
    </source>
</evidence>
<dbReference type="GO" id="GO:0032299">
    <property type="term" value="C:ribonuclease H2 complex"/>
    <property type="evidence" value="ECO:0007669"/>
    <property type="project" value="TreeGrafter"/>
</dbReference>
<dbReference type="EC" id="3.1.26.4" evidence="11"/>
<reference evidence="13 14" key="1">
    <citation type="submission" date="2015-06" db="EMBL/GenBank/DDBJ databases">
        <title>Draft genome sequence of beer spoilage bacterium Megasphaera cerevisiae type strain 20462.</title>
        <authorList>
            <person name="Kutumbaka K."/>
            <person name="Pasmowitz J."/>
            <person name="Mategko J."/>
            <person name="Reyes D."/>
            <person name="Friedrich A."/>
            <person name="Han S."/>
            <person name="Martens-Habbena W."/>
            <person name="Neal-McKinney J."/>
            <person name="Janagama H.K."/>
            <person name="Nadala C."/>
            <person name="Samadpour M."/>
        </authorList>
    </citation>
    <scope>NUCLEOTIDE SEQUENCE [LARGE SCALE GENOMIC DNA]</scope>
    <source>
        <strain evidence="13 14">DSM 20462</strain>
    </source>
</reference>
<dbReference type="Pfam" id="PF01351">
    <property type="entry name" value="RNase_HII"/>
    <property type="match status" value="1"/>
</dbReference>
<evidence type="ECO:0000256" key="10">
    <source>
        <dbReference type="PROSITE-ProRule" id="PRU01319"/>
    </source>
</evidence>
<feature type="domain" description="RNase H type-2" evidence="12">
    <location>
        <begin position="94"/>
        <end position="306"/>
    </location>
</feature>
<dbReference type="GO" id="GO:0043137">
    <property type="term" value="P:DNA replication, removal of RNA primer"/>
    <property type="evidence" value="ECO:0007669"/>
    <property type="project" value="TreeGrafter"/>
</dbReference>
<dbReference type="AlphaFoldDB" id="A0A0J6WYV8"/>
<dbReference type="PANTHER" id="PTHR10954">
    <property type="entry name" value="RIBONUCLEASE H2 SUBUNIT A"/>
    <property type="match status" value="1"/>
</dbReference>
<dbReference type="Gene3D" id="3.30.420.10">
    <property type="entry name" value="Ribonuclease H-like superfamily/Ribonuclease H"/>
    <property type="match status" value="1"/>
</dbReference>
<dbReference type="PROSITE" id="PS51975">
    <property type="entry name" value="RNASE_H_2"/>
    <property type="match status" value="1"/>
</dbReference>
<dbReference type="GO" id="GO:0004523">
    <property type="term" value="F:RNA-DNA hybrid ribonuclease activity"/>
    <property type="evidence" value="ECO:0007669"/>
    <property type="project" value="UniProtKB-UniRule"/>
</dbReference>
<comment type="caution">
    <text evidence="13">The sequence shown here is derived from an EMBL/GenBank/DDBJ whole genome shotgun (WGS) entry which is preliminary data.</text>
</comment>